<accession>A0A8J2YEB5</accession>
<evidence type="ECO:0000313" key="4">
    <source>
        <dbReference type="Proteomes" id="UP000625210"/>
    </source>
</evidence>
<evidence type="ECO:0000256" key="2">
    <source>
        <dbReference type="SAM" id="SignalP"/>
    </source>
</evidence>
<feature type="signal peptide" evidence="2">
    <location>
        <begin position="1"/>
        <end position="31"/>
    </location>
</feature>
<organism evidence="3 4">
    <name type="scientific">Marinithermofilum abyssi</name>
    <dbReference type="NCBI Taxonomy" id="1571185"/>
    <lineage>
        <taxon>Bacteria</taxon>
        <taxon>Bacillati</taxon>
        <taxon>Bacillota</taxon>
        <taxon>Bacilli</taxon>
        <taxon>Bacillales</taxon>
        <taxon>Thermoactinomycetaceae</taxon>
        <taxon>Marinithermofilum</taxon>
    </lineage>
</organism>
<dbReference type="EMBL" id="BMHQ01000007">
    <property type="protein sequence ID" value="GGE20536.1"/>
    <property type="molecule type" value="Genomic_DNA"/>
</dbReference>
<dbReference type="AlphaFoldDB" id="A0A8J2YEB5"/>
<dbReference type="Proteomes" id="UP000625210">
    <property type="component" value="Unassembled WGS sequence"/>
</dbReference>
<keyword evidence="2" id="KW-0732">Signal</keyword>
<sequence>MLKPIKRKKWTRIHKVGLLCLVGGLMLPGYAAPQAQAPQSQDRFSKLFDEKPATELASQPQKRSTEENESRKTKDDLTQQPTEKRVTAKQPVHREDREPQWSQARSKPSEEVVDDKPVPGKETSTEPVQPEPKQPPQQSQPQQPNDGQNGDTPDDSSPPPKQQKPDDGSDQGGLLEPVQGIVDGVGGALHVENQSESSALLP</sequence>
<feature type="chain" id="PRO_5035274048" evidence="2">
    <location>
        <begin position="32"/>
        <end position="202"/>
    </location>
</feature>
<reference evidence="3" key="1">
    <citation type="journal article" date="2014" name="Int. J. Syst. Evol. Microbiol.">
        <title>Complete genome sequence of Corynebacterium casei LMG S-19264T (=DSM 44701T), isolated from a smear-ripened cheese.</title>
        <authorList>
            <consortium name="US DOE Joint Genome Institute (JGI-PGF)"/>
            <person name="Walter F."/>
            <person name="Albersmeier A."/>
            <person name="Kalinowski J."/>
            <person name="Ruckert C."/>
        </authorList>
    </citation>
    <scope>NUCLEOTIDE SEQUENCE</scope>
    <source>
        <strain evidence="3">CGMCC 1.15179</strain>
    </source>
</reference>
<dbReference type="RefSeq" id="WP_188648033.1">
    <property type="nucleotide sequence ID" value="NZ_BMHQ01000007.1"/>
</dbReference>
<evidence type="ECO:0000256" key="1">
    <source>
        <dbReference type="SAM" id="MobiDB-lite"/>
    </source>
</evidence>
<protein>
    <submittedName>
        <fullName evidence="3">Uncharacterized protein</fullName>
    </submittedName>
</protein>
<name>A0A8J2YEB5_9BACL</name>
<evidence type="ECO:0000313" key="3">
    <source>
        <dbReference type="EMBL" id="GGE20536.1"/>
    </source>
</evidence>
<proteinExistence type="predicted"/>
<feature type="compositionally biased region" description="Basic and acidic residues" evidence="1">
    <location>
        <begin position="43"/>
        <end position="53"/>
    </location>
</feature>
<feature type="compositionally biased region" description="Basic and acidic residues" evidence="1">
    <location>
        <begin position="63"/>
        <end position="99"/>
    </location>
</feature>
<gene>
    <name evidence="3" type="ORF">GCM10011571_23120</name>
</gene>
<reference evidence="3" key="2">
    <citation type="submission" date="2020-09" db="EMBL/GenBank/DDBJ databases">
        <authorList>
            <person name="Sun Q."/>
            <person name="Zhou Y."/>
        </authorList>
    </citation>
    <scope>NUCLEOTIDE SEQUENCE</scope>
    <source>
        <strain evidence="3">CGMCC 1.15179</strain>
    </source>
</reference>
<feature type="region of interest" description="Disordered" evidence="1">
    <location>
        <begin position="33"/>
        <end position="202"/>
    </location>
</feature>
<comment type="caution">
    <text evidence="3">The sequence shown here is derived from an EMBL/GenBank/DDBJ whole genome shotgun (WGS) entry which is preliminary data.</text>
</comment>
<keyword evidence="4" id="KW-1185">Reference proteome</keyword>
<feature type="compositionally biased region" description="Basic and acidic residues" evidence="1">
    <location>
        <begin position="107"/>
        <end position="119"/>
    </location>
</feature>
<feature type="compositionally biased region" description="Polar residues" evidence="1">
    <location>
        <begin position="192"/>
        <end position="202"/>
    </location>
</feature>